<organism evidence="3 4">
    <name type="scientific">Nocardioides malaquae</name>
    <dbReference type="NCBI Taxonomy" id="2773426"/>
    <lineage>
        <taxon>Bacteria</taxon>
        <taxon>Bacillati</taxon>
        <taxon>Actinomycetota</taxon>
        <taxon>Actinomycetes</taxon>
        <taxon>Propionibacteriales</taxon>
        <taxon>Nocardioidaceae</taxon>
        <taxon>Nocardioides</taxon>
    </lineage>
</organism>
<dbReference type="CDD" id="cd00586">
    <property type="entry name" value="4HBT"/>
    <property type="match status" value="1"/>
</dbReference>
<gene>
    <name evidence="3" type="ORF">IEQ44_06455</name>
</gene>
<evidence type="ECO:0000313" key="3">
    <source>
        <dbReference type="EMBL" id="MBE7324288.1"/>
    </source>
</evidence>
<evidence type="ECO:0000256" key="2">
    <source>
        <dbReference type="ARBA" id="ARBA00022801"/>
    </source>
</evidence>
<sequence length="151" mass="16245">MMDGSATLDDYPVRVTQQVRWSDVDMYGHVNNIVYYGWFDTAINTWLQREAGIDPVTADAIGVVGESACSYESEVNLGDEVTVGLAVVTLGASSITYALAAFVGERRAALGHWVHVYVARDGSGVTAVPEEIARIAATARGDVPQVVLRKL</sequence>
<comment type="caution">
    <text evidence="3">The sequence shown here is derived from an EMBL/GenBank/DDBJ whole genome shotgun (WGS) entry which is preliminary data.</text>
</comment>
<dbReference type="InterPro" id="IPR029069">
    <property type="entry name" value="HotDog_dom_sf"/>
</dbReference>
<dbReference type="EMBL" id="JADCSA010000005">
    <property type="protein sequence ID" value="MBE7324288.1"/>
    <property type="molecule type" value="Genomic_DNA"/>
</dbReference>
<name>A0ABR9RRW5_9ACTN</name>
<evidence type="ECO:0000313" key="4">
    <source>
        <dbReference type="Proteomes" id="UP000756387"/>
    </source>
</evidence>
<keyword evidence="2" id="KW-0378">Hydrolase</keyword>
<dbReference type="Gene3D" id="3.10.129.10">
    <property type="entry name" value="Hotdog Thioesterase"/>
    <property type="match status" value="1"/>
</dbReference>
<protein>
    <submittedName>
        <fullName evidence="3">Acyl-CoA thioesterase</fullName>
    </submittedName>
</protein>
<reference evidence="3 4" key="1">
    <citation type="submission" date="2020-10" db="EMBL/GenBank/DDBJ databases">
        <title>Nocardioides sp. isolated from sludge.</title>
        <authorList>
            <person name="Zhang X."/>
        </authorList>
    </citation>
    <scope>NUCLEOTIDE SEQUENCE [LARGE SCALE GENOMIC DNA]</scope>
    <source>
        <strain evidence="3 4">Y6</strain>
    </source>
</reference>
<dbReference type="Proteomes" id="UP000756387">
    <property type="component" value="Unassembled WGS sequence"/>
</dbReference>
<keyword evidence="4" id="KW-1185">Reference proteome</keyword>
<comment type="similarity">
    <text evidence="1">Belongs to the 4-hydroxybenzoyl-CoA thioesterase family.</text>
</comment>
<evidence type="ECO:0000256" key="1">
    <source>
        <dbReference type="ARBA" id="ARBA00005953"/>
    </source>
</evidence>
<dbReference type="PANTHER" id="PTHR31793">
    <property type="entry name" value="4-HYDROXYBENZOYL-COA THIOESTERASE FAMILY MEMBER"/>
    <property type="match status" value="1"/>
</dbReference>
<dbReference type="RefSeq" id="WP_193637624.1">
    <property type="nucleotide sequence ID" value="NZ_JADCSA010000005.1"/>
</dbReference>
<proteinExistence type="inferred from homology"/>
<dbReference type="Pfam" id="PF13279">
    <property type="entry name" value="4HBT_2"/>
    <property type="match status" value="1"/>
</dbReference>
<accession>A0ABR9RRW5</accession>
<dbReference type="InterPro" id="IPR050563">
    <property type="entry name" value="4-hydroxybenzoyl-CoA_TE"/>
</dbReference>
<dbReference type="SUPFAM" id="SSF54637">
    <property type="entry name" value="Thioesterase/thiol ester dehydrase-isomerase"/>
    <property type="match status" value="1"/>
</dbReference>
<dbReference type="PANTHER" id="PTHR31793:SF27">
    <property type="entry name" value="NOVEL THIOESTERASE SUPERFAMILY DOMAIN AND SAPOSIN A-TYPE DOMAIN CONTAINING PROTEIN (0610012H03RIK)"/>
    <property type="match status" value="1"/>
</dbReference>